<proteinExistence type="predicted"/>
<protein>
    <recommendedName>
        <fullName evidence="6">RING-type domain-containing protein</fullName>
    </recommendedName>
</protein>
<evidence type="ECO:0000256" key="5">
    <source>
        <dbReference type="SAM" id="MobiDB-lite"/>
    </source>
</evidence>
<evidence type="ECO:0000256" key="2">
    <source>
        <dbReference type="ARBA" id="ARBA00022771"/>
    </source>
</evidence>
<keyword evidence="3" id="KW-0862">Zinc</keyword>
<keyword evidence="2 4" id="KW-0863">Zinc-finger</keyword>
<dbReference type="EMBL" id="CP090895">
    <property type="protein sequence ID" value="ULT86909.1"/>
    <property type="molecule type" value="Genomic_DNA"/>
</dbReference>
<sequence>MRKEHQINELEAQQSSEVRFMEPTRSDEETEKVRDVLFKLLEIQGTLRSGNPAHNKEIEDATKVESIKFCEKAKIYIQAVNTQLEMIRGSRVVKPDEIPELPEFPALSKRFLKTYEDIFKSEAPKICHSLLKTPKVKPGELADTDCLICIEEMESEEGTIKCECCKRRYHTECVQEWFKTKRTCPACSSALLDDSEFPTLGQ</sequence>
<feature type="domain" description="RING-type" evidence="6">
    <location>
        <begin position="146"/>
        <end position="188"/>
    </location>
</feature>
<accession>A0AAE9A4K3</accession>
<evidence type="ECO:0000256" key="3">
    <source>
        <dbReference type="ARBA" id="ARBA00022833"/>
    </source>
</evidence>
<name>A0AAE9A4K3_CAEBR</name>
<dbReference type="Pfam" id="PF13639">
    <property type="entry name" value="zf-RING_2"/>
    <property type="match status" value="1"/>
</dbReference>
<gene>
    <name evidence="7" type="ORF">L3Y34_006562</name>
</gene>
<dbReference type="GO" id="GO:0008270">
    <property type="term" value="F:zinc ion binding"/>
    <property type="evidence" value="ECO:0007669"/>
    <property type="project" value="UniProtKB-KW"/>
</dbReference>
<dbReference type="FunFam" id="3.30.40.10:FF:000636">
    <property type="entry name" value="Protein CBG17014"/>
    <property type="match status" value="1"/>
</dbReference>
<evidence type="ECO:0000256" key="1">
    <source>
        <dbReference type="ARBA" id="ARBA00022723"/>
    </source>
</evidence>
<feature type="region of interest" description="Disordered" evidence="5">
    <location>
        <begin position="1"/>
        <end position="27"/>
    </location>
</feature>
<dbReference type="PANTHER" id="PTHR45969:SF69">
    <property type="entry name" value="FINGER DOMAIN PROTEIN, PUTATIVE (AFU_ORTHOLOGUE AFUA_3G12190)-RELATED"/>
    <property type="match status" value="1"/>
</dbReference>
<evidence type="ECO:0000259" key="6">
    <source>
        <dbReference type="PROSITE" id="PS50089"/>
    </source>
</evidence>
<evidence type="ECO:0000313" key="8">
    <source>
        <dbReference type="Proteomes" id="UP000827892"/>
    </source>
</evidence>
<dbReference type="PANTHER" id="PTHR45969">
    <property type="entry name" value="RING ZINC FINGER PROTEIN-RELATED"/>
    <property type="match status" value="1"/>
</dbReference>
<dbReference type="SUPFAM" id="SSF57850">
    <property type="entry name" value="RING/U-box"/>
    <property type="match status" value="1"/>
</dbReference>
<dbReference type="AlphaFoldDB" id="A0AAE9A4K3"/>
<dbReference type="Gene3D" id="3.30.40.10">
    <property type="entry name" value="Zinc/RING finger domain, C3HC4 (zinc finger)"/>
    <property type="match status" value="1"/>
</dbReference>
<evidence type="ECO:0000256" key="4">
    <source>
        <dbReference type="PROSITE-ProRule" id="PRU00175"/>
    </source>
</evidence>
<dbReference type="InterPro" id="IPR013083">
    <property type="entry name" value="Znf_RING/FYVE/PHD"/>
</dbReference>
<dbReference type="PROSITE" id="PS50089">
    <property type="entry name" value="ZF_RING_2"/>
    <property type="match status" value="1"/>
</dbReference>
<organism evidence="7 8">
    <name type="scientific">Caenorhabditis briggsae</name>
    <dbReference type="NCBI Taxonomy" id="6238"/>
    <lineage>
        <taxon>Eukaryota</taxon>
        <taxon>Metazoa</taxon>
        <taxon>Ecdysozoa</taxon>
        <taxon>Nematoda</taxon>
        <taxon>Chromadorea</taxon>
        <taxon>Rhabditida</taxon>
        <taxon>Rhabditina</taxon>
        <taxon>Rhabditomorpha</taxon>
        <taxon>Rhabditoidea</taxon>
        <taxon>Rhabditidae</taxon>
        <taxon>Peloderinae</taxon>
        <taxon>Caenorhabditis</taxon>
    </lineage>
</organism>
<keyword evidence="1" id="KW-0479">Metal-binding</keyword>
<evidence type="ECO:0000313" key="7">
    <source>
        <dbReference type="EMBL" id="ULT86909.1"/>
    </source>
</evidence>
<dbReference type="Proteomes" id="UP000827892">
    <property type="component" value="Chromosome V"/>
</dbReference>
<dbReference type="InterPro" id="IPR001841">
    <property type="entry name" value="Znf_RING"/>
</dbReference>
<reference evidence="7 8" key="1">
    <citation type="submission" date="2022-02" db="EMBL/GenBank/DDBJ databases">
        <title>Chromosome-level reference genomes for two strains of Caenorhabditis briggsae: an improved platform for comparative genomics.</title>
        <authorList>
            <person name="Stevens L."/>
            <person name="Andersen E.C."/>
        </authorList>
    </citation>
    <scope>NUCLEOTIDE SEQUENCE [LARGE SCALE GENOMIC DNA]</scope>
    <source>
        <strain evidence="7">QX1410_ONT</strain>
        <tissue evidence="7">Whole-organism</tissue>
    </source>
</reference>